<name>A0A1M6SV70_9PROT</name>
<dbReference type="EMBL" id="FQZF01000062">
    <property type="protein sequence ID" value="SHK48569.1"/>
    <property type="molecule type" value="Genomic_DNA"/>
</dbReference>
<dbReference type="Proteomes" id="UP000184387">
    <property type="component" value="Unassembled WGS sequence"/>
</dbReference>
<feature type="non-terminal residue" evidence="2">
    <location>
        <position position="50"/>
    </location>
</feature>
<reference evidence="2 3" key="1">
    <citation type="submission" date="2016-11" db="EMBL/GenBank/DDBJ databases">
        <authorList>
            <person name="Jaros S."/>
            <person name="Januszkiewicz K."/>
            <person name="Wedrychowicz H."/>
        </authorList>
    </citation>
    <scope>NUCLEOTIDE SEQUENCE [LARGE SCALE GENOMIC DNA]</scope>
    <source>
        <strain evidence="2 3">DSM 14916</strain>
    </source>
</reference>
<keyword evidence="3" id="KW-1185">Reference proteome</keyword>
<dbReference type="STRING" id="198092.SAMN02745194_05016"/>
<dbReference type="InterPro" id="IPR017895">
    <property type="entry name" value="HTH_IS408/IS1162_type"/>
</dbReference>
<gene>
    <name evidence="2" type="ORF">SAMN02745194_05016</name>
</gene>
<accession>A0A1M6SV70</accession>
<dbReference type="InterPro" id="IPR013324">
    <property type="entry name" value="RNA_pol_sigma_r3/r4-like"/>
</dbReference>
<proteinExistence type="predicted"/>
<feature type="domain" description="HTH IS408-type" evidence="1">
    <location>
        <begin position="4"/>
        <end position="50"/>
    </location>
</feature>
<organism evidence="2 3">
    <name type="scientific">Muricoccus roseus</name>
    <dbReference type="NCBI Taxonomy" id="198092"/>
    <lineage>
        <taxon>Bacteria</taxon>
        <taxon>Pseudomonadati</taxon>
        <taxon>Pseudomonadota</taxon>
        <taxon>Alphaproteobacteria</taxon>
        <taxon>Acetobacterales</taxon>
        <taxon>Roseomonadaceae</taxon>
        <taxon>Muricoccus</taxon>
    </lineage>
</organism>
<dbReference type="Gene3D" id="1.10.10.10">
    <property type="entry name" value="Winged helix-like DNA-binding domain superfamily/Winged helix DNA-binding domain"/>
    <property type="match status" value="1"/>
</dbReference>
<evidence type="ECO:0000259" key="1">
    <source>
        <dbReference type="PROSITE" id="PS50532"/>
    </source>
</evidence>
<dbReference type="InterPro" id="IPR036388">
    <property type="entry name" value="WH-like_DNA-bd_sf"/>
</dbReference>
<dbReference type="SUPFAM" id="SSF88659">
    <property type="entry name" value="Sigma3 and sigma4 domains of RNA polymerase sigma factors"/>
    <property type="match status" value="1"/>
</dbReference>
<evidence type="ECO:0000313" key="2">
    <source>
        <dbReference type="EMBL" id="SHK48569.1"/>
    </source>
</evidence>
<dbReference type="PROSITE" id="PS50532">
    <property type="entry name" value="HTH_IS408"/>
    <property type="match status" value="1"/>
</dbReference>
<sequence>MRRIRDVLRLKFEAGLSDRTLAAAVGISKGAVAAYVYRARAAGLSWPLPA</sequence>
<evidence type="ECO:0000313" key="3">
    <source>
        <dbReference type="Proteomes" id="UP000184387"/>
    </source>
</evidence>
<dbReference type="AlphaFoldDB" id="A0A1M6SV70"/>
<protein>
    <recommendedName>
        <fullName evidence="1">HTH IS408-type domain-containing protein</fullName>
    </recommendedName>
</protein>